<gene>
    <name evidence="14" type="ORF">FRY98_08435</name>
</gene>
<evidence type="ECO:0000256" key="7">
    <source>
        <dbReference type="ARBA" id="ARBA00023136"/>
    </source>
</evidence>
<dbReference type="InterPro" id="IPR033479">
    <property type="entry name" value="dCache_1"/>
</dbReference>
<keyword evidence="7 11" id="KW-0472">Membrane</keyword>
<dbReference type="InterPro" id="IPR004089">
    <property type="entry name" value="MCPsignal_dom"/>
</dbReference>
<dbReference type="GO" id="GO:0007165">
    <property type="term" value="P:signal transduction"/>
    <property type="evidence" value="ECO:0007669"/>
    <property type="project" value="UniProtKB-KW"/>
</dbReference>
<comment type="similarity">
    <text evidence="9">Belongs to the methyl-accepting chemotaxis (MCP) protein family.</text>
</comment>
<keyword evidence="15" id="KW-1185">Reference proteome</keyword>
<dbReference type="Pfam" id="PF00015">
    <property type="entry name" value="MCPsignal"/>
    <property type="match status" value="1"/>
</dbReference>
<dbReference type="Gene3D" id="1.10.287.950">
    <property type="entry name" value="Methyl-accepting chemotaxis protein"/>
    <property type="match status" value="1"/>
</dbReference>
<sequence>MNHQKKKLKWAVRLPRFKSMKTKLIVFMGLLAIIPVIIVGGISIKYVQTTMKHKIEDSSLQLAKEVRHSVVNYLLGVEGSIHLLANNVDFTEYTKNPHNRTYGQYLLEDMKNTRADFRNVYFASVGKELLIAPKETELGDFDPTLQSWYKEAVQANGALAISDPYTDNATGKMTLTVSQAVLDKDKAITGVIGIDLDIDALSKDINQIEIGENGYVLVLSKNGMAITHKDEKLIGTKELTELKLWKDIAGREEGFSEYDYQGVAKTSAFTTHAGTGWKIVATLDSKEITHSSSGISNVTLLLMIVCGLVSVTAAYFISRKIGMNLQEVRTGFAQASQGDLTTRIHVNSQDEFKELETSFNGMMEGLSQALQNVEVSSKTVLETSTSLSRMTMETSRSVEQVAKAIEEIAVGTVRQAENSQTSADEIAELSENLERISASTLEMDEASKISAEYGNKGLNQVSLLAEKSGQTKQSTEEVRRRVQDIEKHMGDIYQMLSAISEISTQTNLLSLNASIEAARAGEHGQGFAVVANEVRKLAEQSSASAAEIGKMVAGIQNVVSEAVSAMKRTEAVVREQETAVEETKETFEQIIVSVQTLIDKVHTVKNDVMESDRNRENVVREVESLSSVSQEIASTSEEVSASTEEISATMTEFTKHAAGLQQLSELLDEELKKFKL</sequence>
<feature type="domain" description="HAMP" evidence="13">
    <location>
        <begin position="319"/>
        <end position="371"/>
    </location>
</feature>
<feature type="domain" description="Methyl-accepting transducer" evidence="12">
    <location>
        <begin position="390"/>
        <end position="647"/>
    </location>
</feature>
<dbReference type="Gene3D" id="1.10.8.500">
    <property type="entry name" value="HAMP domain in histidine kinase"/>
    <property type="match status" value="1"/>
</dbReference>
<dbReference type="PROSITE" id="PS50885">
    <property type="entry name" value="HAMP"/>
    <property type="match status" value="1"/>
</dbReference>
<keyword evidence="6 11" id="KW-1133">Transmembrane helix</keyword>
<dbReference type="Gene3D" id="3.30.450.20">
    <property type="entry name" value="PAS domain"/>
    <property type="match status" value="2"/>
</dbReference>
<evidence type="ECO:0000256" key="10">
    <source>
        <dbReference type="PROSITE-ProRule" id="PRU00284"/>
    </source>
</evidence>
<evidence type="ECO:0000256" key="1">
    <source>
        <dbReference type="ARBA" id="ARBA00004651"/>
    </source>
</evidence>
<dbReference type="SUPFAM" id="SSF58104">
    <property type="entry name" value="Methyl-accepting chemotaxis protein (MCP) signaling domain"/>
    <property type="match status" value="1"/>
</dbReference>
<dbReference type="RefSeq" id="WP_148451332.1">
    <property type="nucleotide sequence ID" value="NZ_VSDO01000002.1"/>
</dbReference>
<dbReference type="AlphaFoldDB" id="A0A5D0CSU2"/>
<organism evidence="14 15">
    <name type="scientific">Paenibacillus faecis</name>
    <dbReference type="NCBI Taxonomy" id="862114"/>
    <lineage>
        <taxon>Bacteria</taxon>
        <taxon>Bacillati</taxon>
        <taxon>Bacillota</taxon>
        <taxon>Bacilli</taxon>
        <taxon>Bacillales</taxon>
        <taxon>Paenibacillaceae</taxon>
        <taxon>Paenibacillus</taxon>
    </lineage>
</organism>
<keyword evidence="4" id="KW-0145">Chemotaxis</keyword>
<dbReference type="PANTHER" id="PTHR32089">
    <property type="entry name" value="METHYL-ACCEPTING CHEMOTAXIS PROTEIN MCPB"/>
    <property type="match status" value="1"/>
</dbReference>
<dbReference type="SMART" id="SM00304">
    <property type="entry name" value="HAMP"/>
    <property type="match status" value="2"/>
</dbReference>
<evidence type="ECO:0000256" key="5">
    <source>
        <dbReference type="ARBA" id="ARBA00022692"/>
    </source>
</evidence>
<keyword evidence="8 10" id="KW-0807">Transducer</keyword>
<dbReference type="PROSITE" id="PS50111">
    <property type="entry name" value="CHEMOTAXIS_TRANSDUC_2"/>
    <property type="match status" value="1"/>
</dbReference>
<dbReference type="GO" id="GO:0005886">
    <property type="term" value="C:plasma membrane"/>
    <property type="evidence" value="ECO:0007669"/>
    <property type="project" value="UniProtKB-SubCell"/>
</dbReference>
<dbReference type="GO" id="GO:0006935">
    <property type="term" value="P:chemotaxis"/>
    <property type="evidence" value="ECO:0007669"/>
    <property type="project" value="UniProtKB-KW"/>
</dbReference>
<dbReference type="CDD" id="cd18773">
    <property type="entry name" value="PDC1_HK_sensor"/>
    <property type="match status" value="1"/>
</dbReference>
<dbReference type="CDD" id="cd06225">
    <property type="entry name" value="HAMP"/>
    <property type="match status" value="1"/>
</dbReference>
<evidence type="ECO:0000256" key="6">
    <source>
        <dbReference type="ARBA" id="ARBA00022989"/>
    </source>
</evidence>
<evidence type="ECO:0000256" key="11">
    <source>
        <dbReference type="SAM" id="Phobius"/>
    </source>
</evidence>
<dbReference type="CDD" id="cd11386">
    <property type="entry name" value="MCP_signal"/>
    <property type="match status" value="1"/>
</dbReference>
<evidence type="ECO:0000256" key="9">
    <source>
        <dbReference type="ARBA" id="ARBA00029447"/>
    </source>
</evidence>
<protein>
    <submittedName>
        <fullName evidence="14">Methyl-accepting chemotaxis protein</fullName>
    </submittedName>
</protein>
<dbReference type="InterPro" id="IPR003660">
    <property type="entry name" value="HAMP_dom"/>
</dbReference>
<evidence type="ECO:0000256" key="3">
    <source>
        <dbReference type="ARBA" id="ARBA00022481"/>
    </source>
</evidence>
<accession>A0A5D0CSU2</accession>
<evidence type="ECO:0000313" key="15">
    <source>
        <dbReference type="Proteomes" id="UP000325218"/>
    </source>
</evidence>
<keyword evidence="2" id="KW-1003">Cell membrane</keyword>
<proteinExistence type="inferred from homology"/>
<evidence type="ECO:0000259" key="12">
    <source>
        <dbReference type="PROSITE" id="PS50111"/>
    </source>
</evidence>
<comment type="subcellular location">
    <subcellularLocation>
        <location evidence="1">Cell membrane</location>
        <topology evidence="1">Multi-pass membrane protein</topology>
    </subcellularLocation>
</comment>
<dbReference type="Proteomes" id="UP000325218">
    <property type="component" value="Unassembled WGS sequence"/>
</dbReference>
<name>A0A5D0CSU2_9BACL</name>
<dbReference type="SUPFAM" id="SSF103190">
    <property type="entry name" value="Sensory domain-like"/>
    <property type="match status" value="1"/>
</dbReference>
<dbReference type="EMBL" id="VSDO01000002">
    <property type="protein sequence ID" value="TYA12730.1"/>
    <property type="molecule type" value="Genomic_DNA"/>
</dbReference>
<dbReference type="Pfam" id="PF00672">
    <property type="entry name" value="HAMP"/>
    <property type="match status" value="1"/>
</dbReference>
<dbReference type="Pfam" id="PF02743">
    <property type="entry name" value="dCache_1"/>
    <property type="match status" value="1"/>
</dbReference>
<comment type="caution">
    <text evidence="14">The sequence shown here is derived from an EMBL/GenBank/DDBJ whole genome shotgun (WGS) entry which is preliminary data.</text>
</comment>
<keyword evidence="3" id="KW-0488">Methylation</keyword>
<dbReference type="InterPro" id="IPR029151">
    <property type="entry name" value="Sensor-like_sf"/>
</dbReference>
<dbReference type="OrthoDB" id="243053at2"/>
<evidence type="ECO:0000259" key="13">
    <source>
        <dbReference type="PROSITE" id="PS50885"/>
    </source>
</evidence>
<reference evidence="14 15" key="1">
    <citation type="submission" date="2019-08" db="EMBL/GenBank/DDBJ databases">
        <title>Genome sequencing of Paenibacillus faecis DSM 23593(T).</title>
        <authorList>
            <person name="Kook J.-K."/>
            <person name="Park S.-N."/>
            <person name="Lim Y.K."/>
        </authorList>
    </citation>
    <scope>NUCLEOTIDE SEQUENCE [LARGE SCALE GENOMIC DNA]</scope>
    <source>
        <strain evidence="14 15">DSM 23593</strain>
    </source>
</reference>
<keyword evidence="5 11" id="KW-0812">Transmembrane</keyword>
<feature type="transmembrane region" description="Helical" evidence="11">
    <location>
        <begin position="298"/>
        <end position="317"/>
    </location>
</feature>
<evidence type="ECO:0000256" key="4">
    <source>
        <dbReference type="ARBA" id="ARBA00022500"/>
    </source>
</evidence>
<evidence type="ECO:0000256" key="2">
    <source>
        <dbReference type="ARBA" id="ARBA00022475"/>
    </source>
</evidence>
<feature type="transmembrane region" description="Helical" evidence="11">
    <location>
        <begin position="24"/>
        <end position="44"/>
    </location>
</feature>
<evidence type="ECO:0000313" key="14">
    <source>
        <dbReference type="EMBL" id="TYA12730.1"/>
    </source>
</evidence>
<dbReference type="SMART" id="SM00283">
    <property type="entry name" value="MA"/>
    <property type="match status" value="1"/>
</dbReference>
<dbReference type="PANTHER" id="PTHR32089:SF114">
    <property type="entry name" value="METHYL-ACCEPTING CHEMOTAXIS PROTEIN MCPB"/>
    <property type="match status" value="1"/>
</dbReference>
<dbReference type="CDD" id="cd12912">
    <property type="entry name" value="PDC2_MCP_like"/>
    <property type="match status" value="1"/>
</dbReference>
<evidence type="ECO:0000256" key="8">
    <source>
        <dbReference type="ARBA" id="ARBA00023224"/>
    </source>
</evidence>